<name>A0A4S8LIA1_DENBC</name>
<reference evidence="2 3" key="1">
    <citation type="journal article" date="2019" name="Nat. Ecol. Evol.">
        <title>Megaphylogeny resolves global patterns of mushroom evolution.</title>
        <authorList>
            <person name="Varga T."/>
            <person name="Krizsan K."/>
            <person name="Foldi C."/>
            <person name="Dima B."/>
            <person name="Sanchez-Garcia M."/>
            <person name="Sanchez-Ramirez S."/>
            <person name="Szollosi G.J."/>
            <person name="Szarkandi J.G."/>
            <person name="Papp V."/>
            <person name="Albert L."/>
            <person name="Andreopoulos W."/>
            <person name="Angelini C."/>
            <person name="Antonin V."/>
            <person name="Barry K.W."/>
            <person name="Bougher N.L."/>
            <person name="Buchanan P."/>
            <person name="Buyck B."/>
            <person name="Bense V."/>
            <person name="Catcheside P."/>
            <person name="Chovatia M."/>
            <person name="Cooper J."/>
            <person name="Damon W."/>
            <person name="Desjardin D."/>
            <person name="Finy P."/>
            <person name="Geml J."/>
            <person name="Haridas S."/>
            <person name="Hughes K."/>
            <person name="Justo A."/>
            <person name="Karasinski D."/>
            <person name="Kautmanova I."/>
            <person name="Kiss B."/>
            <person name="Kocsube S."/>
            <person name="Kotiranta H."/>
            <person name="LaButti K.M."/>
            <person name="Lechner B.E."/>
            <person name="Liimatainen K."/>
            <person name="Lipzen A."/>
            <person name="Lukacs Z."/>
            <person name="Mihaltcheva S."/>
            <person name="Morgado L.N."/>
            <person name="Niskanen T."/>
            <person name="Noordeloos M.E."/>
            <person name="Ohm R.A."/>
            <person name="Ortiz-Santana B."/>
            <person name="Ovrebo C."/>
            <person name="Racz N."/>
            <person name="Riley R."/>
            <person name="Savchenko A."/>
            <person name="Shiryaev A."/>
            <person name="Soop K."/>
            <person name="Spirin V."/>
            <person name="Szebenyi C."/>
            <person name="Tomsovsky M."/>
            <person name="Tulloss R.E."/>
            <person name="Uehling J."/>
            <person name="Grigoriev I.V."/>
            <person name="Vagvolgyi C."/>
            <person name="Papp T."/>
            <person name="Martin F.M."/>
            <person name="Miettinen O."/>
            <person name="Hibbett D.S."/>
            <person name="Nagy L.G."/>
        </authorList>
    </citation>
    <scope>NUCLEOTIDE SEQUENCE [LARGE SCALE GENOMIC DNA]</scope>
    <source>
        <strain evidence="2 3">CBS 962.96</strain>
    </source>
</reference>
<evidence type="ECO:0000313" key="2">
    <source>
        <dbReference type="EMBL" id="THU88711.1"/>
    </source>
</evidence>
<accession>A0A4S8LIA1</accession>
<evidence type="ECO:0000313" key="3">
    <source>
        <dbReference type="Proteomes" id="UP000297245"/>
    </source>
</evidence>
<keyword evidence="3" id="KW-1185">Reference proteome</keyword>
<dbReference type="AlphaFoldDB" id="A0A4S8LIA1"/>
<keyword evidence="1" id="KW-0732">Signal</keyword>
<sequence>MHRTKLWTTAMSFLVAYTSLASTAPNHEKGKVLRVTAYTHKIDENTKKESMKQSLRYRIHLNGPNELKGNHCKYILQRQRTSKIKKSPRQILKIEKGTRKKFRLVHRMREGEIKNTTAQRGKALHITSTRVVTLSRVGKVFINISGYEYLYAFVV</sequence>
<protein>
    <submittedName>
        <fullName evidence="2">Uncharacterized protein</fullName>
    </submittedName>
</protein>
<gene>
    <name evidence="2" type="ORF">K435DRAFT_803320</name>
</gene>
<organism evidence="2 3">
    <name type="scientific">Dendrothele bispora (strain CBS 962.96)</name>
    <dbReference type="NCBI Taxonomy" id="1314807"/>
    <lineage>
        <taxon>Eukaryota</taxon>
        <taxon>Fungi</taxon>
        <taxon>Dikarya</taxon>
        <taxon>Basidiomycota</taxon>
        <taxon>Agaricomycotina</taxon>
        <taxon>Agaricomycetes</taxon>
        <taxon>Agaricomycetidae</taxon>
        <taxon>Agaricales</taxon>
        <taxon>Agaricales incertae sedis</taxon>
        <taxon>Dendrothele</taxon>
    </lineage>
</organism>
<feature type="chain" id="PRO_5020575423" evidence="1">
    <location>
        <begin position="24"/>
        <end position="155"/>
    </location>
</feature>
<evidence type="ECO:0000256" key="1">
    <source>
        <dbReference type="SAM" id="SignalP"/>
    </source>
</evidence>
<dbReference type="Proteomes" id="UP000297245">
    <property type="component" value="Unassembled WGS sequence"/>
</dbReference>
<proteinExistence type="predicted"/>
<dbReference type="EMBL" id="ML179399">
    <property type="protein sequence ID" value="THU88711.1"/>
    <property type="molecule type" value="Genomic_DNA"/>
</dbReference>
<feature type="signal peptide" evidence="1">
    <location>
        <begin position="1"/>
        <end position="23"/>
    </location>
</feature>